<evidence type="ECO:0000313" key="3">
    <source>
        <dbReference type="Proteomes" id="UP000000493"/>
    </source>
</evidence>
<accession>A0A7U3ZK80</accession>
<organism evidence="2 3">
    <name type="scientific">Runella slithyformis (strain ATCC 29530 / DSM 19594 / LMG 11500 / NCIMB 11436 / LSU 4)</name>
    <dbReference type="NCBI Taxonomy" id="761193"/>
    <lineage>
        <taxon>Bacteria</taxon>
        <taxon>Pseudomonadati</taxon>
        <taxon>Bacteroidota</taxon>
        <taxon>Cytophagia</taxon>
        <taxon>Cytophagales</taxon>
        <taxon>Spirosomataceae</taxon>
        <taxon>Runella</taxon>
    </lineage>
</organism>
<reference evidence="3" key="1">
    <citation type="submission" date="2011-06" db="EMBL/GenBank/DDBJ databases">
        <title>The complete genome of chromosome of Runella slithyformis DSM 19594.</title>
        <authorList>
            <consortium name="US DOE Joint Genome Institute (JGI-PGF)"/>
            <person name="Lucas S."/>
            <person name="Han J."/>
            <person name="Lapidus A."/>
            <person name="Bruce D."/>
            <person name="Goodwin L."/>
            <person name="Pitluck S."/>
            <person name="Peters L."/>
            <person name="Kyrpides N."/>
            <person name="Mavromatis K."/>
            <person name="Ivanova N."/>
            <person name="Ovchinnikova G."/>
            <person name="Zhang X."/>
            <person name="Misra M."/>
            <person name="Detter J.C."/>
            <person name="Tapia R."/>
            <person name="Han C."/>
            <person name="Land M."/>
            <person name="Hauser L."/>
            <person name="Markowitz V."/>
            <person name="Cheng J.-F."/>
            <person name="Hugenholtz P."/>
            <person name="Woyke T."/>
            <person name="Wu D."/>
            <person name="Tindall B."/>
            <person name="Faehrich R."/>
            <person name="Brambilla E."/>
            <person name="Klenk H.-P."/>
            <person name="Eisen J.A."/>
        </authorList>
    </citation>
    <scope>NUCLEOTIDE SEQUENCE [LARGE SCALE GENOMIC DNA]</scope>
    <source>
        <strain evidence="3">ATCC 29530 / DSM 19594 / LMG 11500 / NCIMB 11436 / LSU 4</strain>
    </source>
</reference>
<dbReference type="EMBL" id="CP002859">
    <property type="protein sequence ID" value="AEI48754.1"/>
    <property type="molecule type" value="Genomic_DNA"/>
</dbReference>
<dbReference type="InterPro" id="IPR026341">
    <property type="entry name" value="T9SS_type_B"/>
</dbReference>
<feature type="chain" id="PRO_5031477221" description="Gliding motility-associated C-terminal domain-containing protein" evidence="1">
    <location>
        <begin position="27"/>
        <end position="467"/>
    </location>
</feature>
<feature type="signal peptide" evidence="1">
    <location>
        <begin position="1"/>
        <end position="26"/>
    </location>
</feature>
<reference evidence="2 3" key="2">
    <citation type="journal article" date="2012" name="Stand. Genomic Sci.">
        <title>Complete genome sequence of the aquatic bacterium Runella slithyformis type strain (LSU 4(T)).</title>
        <authorList>
            <person name="Copeland A."/>
            <person name="Zhang X."/>
            <person name="Misra M."/>
            <person name="Lapidus A."/>
            <person name="Nolan M."/>
            <person name="Lucas S."/>
            <person name="Deshpande S."/>
            <person name="Cheng J.F."/>
            <person name="Tapia R."/>
            <person name="Goodwin L.A."/>
            <person name="Pitluck S."/>
            <person name="Liolios K."/>
            <person name="Pagani I."/>
            <person name="Ivanova N."/>
            <person name="Mikhailova N."/>
            <person name="Pati A."/>
            <person name="Chen A."/>
            <person name="Palaniappan K."/>
            <person name="Land M."/>
            <person name="Hauser L."/>
            <person name="Pan C."/>
            <person name="Jeffries C.D."/>
            <person name="Detter J.C."/>
            <person name="Brambilla E.M."/>
            <person name="Rohde M."/>
            <person name="Djao O.D."/>
            <person name="Goker M."/>
            <person name="Sikorski J."/>
            <person name="Tindall B.J."/>
            <person name="Woyke T."/>
            <person name="Bristow J."/>
            <person name="Eisen J.A."/>
            <person name="Markowitz V."/>
            <person name="Hugenholtz P."/>
            <person name="Kyrpides N.C."/>
            <person name="Klenk H.P."/>
            <person name="Mavromatis K."/>
        </authorList>
    </citation>
    <scope>NUCLEOTIDE SEQUENCE [LARGE SCALE GENOMIC DNA]</scope>
    <source>
        <strain evidence="3">ATCC 29530 / DSM 19594 / LMG 11500 / NCIMB 11436 / LSU 4</strain>
    </source>
</reference>
<evidence type="ECO:0000313" key="2">
    <source>
        <dbReference type="EMBL" id="AEI48754.1"/>
    </source>
</evidence>
<dbReference type="RefSeq" id="WP_013928065.1">
    <property type="nucleotide sequence ID" value="NC_015703.1"/>
</dbReference>
<name>A0A7U3ZK80_RUNSL</name>
<dbReference type="Proteomes" id="UP000000493">
    <property type="component" value="Chromosome"/>
</dbReference>
<dbReference type="KEGG" id="rsi:Runsl_2344"/>
<dbReference type="NCBIfam" id="TIGR04131">
    <property type="entry name" value="Bac_Flav_CTERM"/>
    <property type="match status" value="1"/>
</dbReference>
<protein>
    <recommendedName>
        <fullName evidence="4">Gliding motility-associated C-terminal domain-containing protein</fullName>
    </recommendedName>
</protein>
<evidence type="ECO:0008006" key="4">
    <source>
        <dbReference type="Google" id="ProtNLM"/>
    </source>
</evidence>
<dbReference type="Pfam" id="PF13585">
    <property type="entry name" value="CHU_C"/>
    <property type="match status" value="1"/>
</dbReference>
<keyword evidence="3" id="KW-1185">Reference proteome</keyword>
<dbReference type="AlphaFoldDB" id="A0A7U3ZK80"/>
<gene>
    <name evidence="2" type="ordered locus">Runsl_2344</name>
</gene>
<keyword evidence="1" id="KW-0732">Signal</keyword>
<sequence>MACFNYWPKFLNGLLLLCFSCAPGFSQNLVPNSSFEEYFQIPCGRITNQLGIQRYVKEWYTPTFGTSDIWTESTERPCTTSLDNYSLTPYEGTMCAGIFLSDFSKFTPPNDVISKNYREYLQIKLKQPLQKGKIYHVEFYVLFYFTSSLACNNMGVLFSMDSLTNFTPPGAGLLQIPQVVENRVLSNPKKWEKISDCFQAKEAYEYLTIGNFMSHEQTTFEKATYNTDIGPYYLVDKITVEEVDVPGLPIPKFLGADTTLCEGQQLSFELDSLKPYTFLWNDGTNQSNYVIKQAGRYTLELAYKGCRVRDSIQVSLKRKVNLGSDTILCNNTSPPLLSSMGENLLWQDGSTGTFFKANSSGVYNAKSLSANCPSSDTIIVNYLDCPGKVPNVFTPNGDGLNDLFVIDNITLIPWKLEVYNRWGNRVYMNNNYDNSWDGRDLVYGIYYYQLSSEVVQHKLKGWVQILR</sequence>
<proteinExistence type="predicted"/>
<evidence type="ECO:0000256" key="1">
    <source>
        <dbReference type="SAM" id="SignalP"/>
    </source>
</evidence>